<evidence type="ECO:0000313" key="4">
    <source>
        <dbReference type="Proteomes" id="UP001212499"/>
    </source>
</evidence>
<accession>A0ABT5AVT7</accession>
<name>A0ABT5AVT7_9CYAN</name>
<feature type="domain" description="PRC-barrel" evidence="1">
    <location>
        <begin position="15"/>
        <end position="89"/>
    </location>
</feature>
<comment type="caution">
    <text evidence="3">The sequence shown here is derived from an EMBL/GenBank/DDBJ whole genome shotgun (WGS) entry which is preliminary data.</text>
</comment>
<protein>
    <submittedName>
        <fullName evidence="3">DUF2382 domain-containing protein</fullName>
    </submittedName>
</protein>
<sequence length="280" mass="32670">MPLYKLEEFDPNYRETFGGDDVKTLDLYTEGGVRVGSVADALVDQEGRFRYLVIDTSFDSVSKKILLPIGLSHINYPAQRVYVDGLSKEQVEYLPEYQETINVDEDYEKEVRLVFRPESRDISEQQDISLYEREPDLYNLNEQYHQTLRLYEERLIANKHRVKTGEVKVGKHVETQIAQVTVPVKKERVLIERVLPTEIGTVVDPKALKFQEGEIARIELYEERPEIRKEAFVREEIRVKKVVDRHTVEAQDTIRREQLDIDTTGELHMDAASRNPEQAF</sequence>
<dbReference type="Proteomes" id="UP001212499">
    <property type="component" value="Unassembled WGS sequence"/>
</dbReference>
<dbReference type="PANTHER" id="PTHR38463">
    <property type="entry name" value="STRESS RESPONSE PROTEIN YSNF"/>
    <property type="match status" value="1"/>
</dbReference>
<dbReference type="NCBIfam" id="TIGR02271">
    <property type="entry name" value="YsnF/AvaK domain"/>
    <property type="match status" value="1"/>
</dbReference>
<dbReference type="RefSeq" id="WP_271734855.1">
    <property type="nucleotide sequence ID" value="NZ_JANQDP010000005.1"/>
</dbReference>
<dbReference type="PANTHER" id="PTHR38463:SF1">
    <property type="entry name" value="STRESS RESPONSE PROTEIN YSNF"/>
    <property type="match status" value="1"/>
</dbReference>
<dbReference type="InterPro" id="IPR052967">
    <property type="entry name" value="Stress_Response_Assoc"/>
</dbReference>
<keyword evidence="4" id="KW-1185">Reference proteome</keyword>
<evidence type="ECO:0000259" key="2">
    <source>
        <dbReference type="Pfam" id="PF09557"/>
    </source>
</evidence>
<feature type="domain" description="DUF2382" evidence="2">
    <location>
        <begin position="148"/>
        <end position="261"/>
    </location>
</feature>
<dbReference type="Gene3D" id="3.90.50.10">
    <property type="entry name" value="Photosynthetic Reaction Center, subunit H, domain 2"/>
    <property type="match status" value="1"/>
</dbReference>
<organism evidence="3 4">
    <name type="scientific">Anabaenopsis arnoldii</name>
    <dbReference type="NCBI Taxonomy" id="2152938"/>
    <lineage>
        <taxon>Bacteria</taxon>
        <taxon>Bacillati</taxon>
        <taxon>Cyanobacteriota</taxon>
        <taxon>Cyanophyceae</taxon>
        <taxon>Nostocales</taxon>
        <taxon>Nodulariaceae</taxon>
        <taxon>Anabaenopsis</taxon>
    </lineage>
</organism>
<dbReference type="InterPro" id="IPR011033">
    <property type="entry name" value="PRC_barrel-like_sf"/>
</dbReference>
<dbReference type="SUPFAM" id="SSF50346">
    <property type="entry name" value="PRC-barrel domain"/>
    <property type="match status" value="1"/>
</dbReference>
<evidence type="ECO:0000313" key="3">
    <source>
        <dbReference type="EMBL" id="MDB9541410.1"/>
    </source>
</evidence>
<dbReference type="Pfam" id="PF05239">
    <property type="entry name" value="PRC"/>
    <property type="match status" value="1"/>
</dbReference>
<reference evidence="3 4" key="1">
    <citation type="submission" date="2023-01" db="EMBL/GenBank/DDBJ databases">
        <title>Genomes from the Australian National Cyanobacteria Reference Collection.</title>
        <authorList>
            <person name="Willis A."/>
            <person name="Lee E.M.F."/>
        </authorList>
    </citation>
    <scope>NUCLEOTIDE SEQUENCE [LARGE SCALE GENOMIC DNA]</scope>
    <source>
        <strain evidence="3 4">CS-1033</strain>
    </source>
</reference>
<evidence type="ECO:0000259" key="1">
    <source>
        <dbReference type="Pfam" id="PF05239"/>
    </source>
</evidence>
<gene>
    <name evidence="3" type="ORF">PN457_17405</name>
</gene>
<dbReference type="Pfam" id="PF09557">
    <property type="entry name" value="DUF2382"/>
    <property type="match status" value="1"/>
</dbReference>
<dbReference type="InterPro" id="IPR019060">
    <property type="entry name" value="DUF2382"/>
</dbReference>
<dbReference type="InterPro" id="IPR027275">
    <property type="entry name" value="PRC-brl_dom"/>
</dbReference>
<dbReference type="EMBL" id="JAQMUH010000194">
    <property type="protein sequence ID" value="MDB9541410.1"/>
    <property type="molecule type" value="Genomic_DNA"/>
</dbReference>
<proteinExistence type="predicted"/>
<dbReference type="InterPro" id="IPR014747">
    <property type="entry name" value="Bac_photo_RC_H_C"/>
</dbReference>